<dbReference type="EMBL" id="KL584834">
    <property type="protein sequence ID" value="KEQ62448.1"/>
    <property type="molecule type" value="Genomic_DNA"/>
</dbReference>
<accession>A0A074VPK3</accession>
<dbReference type="HOGENOM" id="CLU_002415_0_0_1"/>
<dbReference type="STRING" id="1043003.A0A074VPK3"/>
<feature type="domain" description="Nucleoporin POM152 ninth Ig-like" evidence="6">
    <location>
        <begin position="1081"/>
        <end position="1158"/>
    </location>
</feature>
<feature type="domain" description="Nucleoporin POM152 immunoglobulin-like" evidence="2">
    <location>
        <begin position="882"/>
        <end position="972"/>
    </location>
</feature>
<feature type="region of interest" description="Disordered" evidence="1">
    <location>
        <begin position="1"/>
        <end position="54"/>
    </location>
</feature>
<evidence type="ECO:0000259" key="6">
    <source>
        <dbReference type="Pfam" id="PF24527"/>
    </source>
</evidence>
<dbReference type="Pfam" id="PF24097">
    <property type="entry name" value="TMD_POM152"/>
    <property type="match status" value="1"/>
</dbReference>
<dbReference type="InterPro" id="IPR056542">
    <property type="entry name" value="Ig-like_POM152_1st"/>
</dbReference>
<dbReference type="GeneID" id="63915233"/>
<feature type="domain" description="Nucleoporin POM152 Ig-like" evidence="4">
    <location>
        <begin position="1164"/>
        <end position="1248"/>
    </location>
</feature>
<evidence type="ECO:0000259" key="4">
    <source>
        <dbReference type="Pfam" id="PF24312"/>
    </source>
</evidence>
<dbReference type="Pfam" id="PF24519">
    <property type="entry name" value="Ig-like_Pom152_1"/>
    <property type="match status" value="1"/>
</dbReference>
<dbReference type="InterPro" id="IPR037701">
    <property type="entry name" value="Pom152"/>
</dbReference>
<evidence type="ECO:0000313" key="7">
    <source>
        <dbReference type="EMBL" id="KEQ62448.1"/>
    </source>
</evidence>
<name>A0A074VPK3_AURM1</name>
<dbReference type="Pfam" id="PF24527">
    <property type="entry name" value="Ig-like_Pom152_9"/>
    <property type="match status" value="1"/>
</dbReference>
<dbReference type="GO" id="GO:0006606">
    <property type="term" value="P:protein import into nucleus"/>
    <property type="evidence" value="ECO:0007669"/>
    <property type="project" value="TreeGrafter"/>
</dbReference>
<dbReference type="PANTHER" id="PTHR28206:SF1">
    <property type="entry name" value="NUCLEOPORIN POM152"/>
    <property type="match status" value="1"/>
</dbReference>
<protein>
    <submittedName>
        <fullName evidence="7">Nucleoporin Pom152</fullName>
    </submittedName>
</protein>
<dbReference type="GO" id="GO:0070762">
    <property type="term" value="C:nuclear pore transmembrane ring"/>
    <property type="evidence" value="ECO:0007669"/>
    <property type="project" value="TreeGrafter"/>
</dbReference>
<dbReference type="InterPro" id="IPR056541">
    <property type="entry name" value="Ig-like_POM152"/>
</dbReference>
<dbReference type="InterPro" id="IPR056544">
    <property type="entry name" value="Ig_POM152"/>
</dbReference>
<dbReference type="Pfam" id="PF24312">
    <property type="entry name" value="Ig-like_POM152"/>
    <property type="match status" value="3"/>
</dbReference>
<feature type="domain" description="Nucleoporin POM152 Ig-like" evidence="4">
    <location>
        <begin position="765"/>
        <end position="851"/>
    </location>
</feature>
<dbReference type="InterPro" id="IPR056540">
    <property type="entry name" value="TMD_POM152"/>
</dbReference>
<keyword evidence="8" id="KW-1185">Reference proteome</keyword>
<gene>
    <name evidence="7" type="ORF">M437DRAFT_49620</name>
</gene>
<evidence type="ECO:0000256" key="1">
    <source>
        <dbReference type="SAM" id="MobiDB-lite"/>
    </source>
</evidence>
<evidence type="ECO:0000313" key="8">
    <source>
        <dbReference type="Proteomes" id="UP000030672"/>
    </source>
</evidence>
<dbReference type="AlphaFoldDB" id="A0A074VPK3"/>
<feature type="domain" description="Nucleoporin POM152 N-terminal transmembrane" evidence="3">
    <location>
        <begin position="59"/>
        <end position="144"/>
    </location>
</feature>
<evidence type="ECO:0000259" key="2">
    <source>
        <dbReference type="Pfam" id="PF23664"/>
    </source>
</evidence>
<dbReference type="Pfam" id="PF23664">
    <property type="entry name" value="Ig_Pom152"/>
    <property type="match status" value="2"/>
</dbReference>
<evidence type="ECO:0000259" key="3">
    <source>
        <dbReference type="Pfam" id="PF24097"/>
    </source>
</evidence>
<proteinExistence type="predicted"/>
<feature type="compositionally biased region" description="Polar residues" evidence="1">
    <location>
        <begin position="12"/>
        <end position="26"/>
    </location>
</feature>
<dbReference type="InterPro" id="IPR056543">
    <property type="entry name" value="Ig-like_POM152_9th"/>
</dbReference>
<evidence type="ECO:0000259" key="5">
    <source>
        <dbReference type="Pfam" id="PF24519"/>
    </source>
</evidence>
<dbReference type="RefSeq" id="XP_040879471.1">
    <property type="nucleotide sequence ID" value="XM_041021860.1"/>
</dbReference>
<organism evidence="7 8">
    <name type="scientific">Aureobasidium melanogenum (strain CBS 110374)</name>
    <name type="common">Aureobasidium pullulans var. melanogenum</name>
    <dbReference type="NCBI Taxonomy" id="1043003"/>
    <lineage>
        <taxon>Eukaryota</taxon>
        <taxon>Fungi</taxon>
        <taxon>Dikarya</taxon>
        <taxon>Ascomycota</taxon>
        <taxon>Pezizomycotina</taxon>
        <taxon>Dothideomycetes</taxon>
        <taxon>Dothideomycetidae</taxon>
        <taxon>Dothideales</taxon>
        <taxon>Saccotheciaceae</taxon>
        <taxon>Aureobasidium</taxon>
    </lineage>
</organism>
<dbReference type="Proteomes" id="UP000030672">
    <property type="component" value="Unassembled WGS sequence"/>
</dbReference>
<dbReference type="GO" id="GO:0006999">
    <property type="term" value="P:nuclear pore organization"/>
    <property type="evidence" value="ECO:0007669"/>
    <property type="project" value="TreeGrafter"/>
</dbReference>
<dbReference type="PANTHER" id="PTHR28206">
    <property type="entry name" value="NUCLEOPORIN POM152"/>
    <property type="match status" value="1"/>
</dbReference>
<sequence>MNGTPRPRSGAFPSTPQSTRRNNFTPQKLPDITQLRAAPTTRQPPQDSDGPLIPVDTLDAPTQRLYVVGFYLALVGWKLYDHFYLKEEETESLWLFMKWVAFDGIFLFGLPELRIPWLEWSSATMLLLFLAHAALDAILMFRIQLPVGAGLAAVGKIFYDRELGVSGHHVKQSSILHNSSLILGKQIIHILPEGSAILNPAKTSFCLDSSNSQVYLPIQINQTTPVSIDLLRYEFDGATNETIHISGKEIKKLMKDAARQASHPAPNQPLLLRYPTKKTGRYILSKVMDESKLEVQRKRVGDTIVVSCPQAIIKSTTPDACKGDLSNIDLEVTGTPPLRIKYRKITNQREQEAHFQSIQPDDFVSPLIQQSSDALAIRNTKDISWARAQIVTVPLREHMGESGKWVYSMDEVEDAFGNIVSYTERQHDDQDKPSAKAAHLHQVVTVHERPIIVMRGCDSQHPLKVAKGQSESLPVLYGSTANKGNGGFLGTSYNIEYKFTPEGQLLSNGDHSESAQIKSISIKNQSQRPTVQDAGLYTLHSVSTGICAGEVLEPASCLLQNPAEPSLRIDKEEIFDKCANKPIGLRVDFHLTGTPPFLIHYEITEKDSSKRVTQTERVNGLRGQIELTPPTAGHYTYRFSEISDYVYKGQTLKGDDMIIEQDVKPSASAHFMEASPSRKVCIDQAVSFDVALRGQGPFTVEYELVRGSNRKRHVVRDIHGERFTINTEPLTKGGDYTLALASVTDIMGCKEFLKQEAKINVRHQRPKVSFGQIEGSRAIKTLQGKTMKLPLKLTGEAPWNVRYHNLRDPEHSHKIKVDSPNGLFATSAEGTYELLEVNDAICPGAVDENAKKFSIDWIERPQLRIPETSYDRVEGGKYVKNDVCEGEDNLVNVHFSGAPPFQYKYDENIVSERGARSKRSKAVTAALGVSSINLDTSQAGVIDYVFTELADDNYDHSSKHFTPVTIQQRVNPRPSARFTNPGRTYSYCSVESAGEEVIPITLEGQPPFAIDVEIKHHGSARPEIFYVKDINKNTHDLRVPHQSLHLGNSAVSIRRVTDSRGCSRILDTTSPRVQIAVHDAPTIRSLENQEDFCVGDRISFALSGQAPFQVYYEFNGVARKASSGSTTFKRLAEKPGTFVITGVSDSGSSCRASTNIEKKIHGMPSVRVGKGVESQVDIHEGGEAEITFDFGGTPPFEFTWTRSTNARRGQRSEVLEMRSELSQDHHMSIRASEEGTYEVVSIKDRYCAYAKEGIDLTKKKGKLLTY</sequence>
<feature type="domain" description="Nucleoporin POM152 Ig-like" evidence="4">
    <location>
        <begin position="449"/>
        <end position="557"/>
    </location>
</feature>
<feature type="domain" description="Nucleoporin POM152 immunoglobulin-like" evidence="2">
    <location>
        <begin position="561"/>
        <end position="665"/>
    </location>
</feature>
<feature type="domain" description="Nucleoporin POM152 first Ig-like" evidence="5">
    <location>
        <begin position="195"/>
        <end position="305"/>
    </location>
</feature>
<dbReference type="GO" id="GO:0017056">
    <property type="term" value="F:structural constituent of nuclear pore"/>
    <property type="evidence" value="ECO:0007669"/>
    <property type="project" value="InterPro"/>
</dbReference>
<reference evidence="7 8" key="1">
    <citation type="journal article" date="2014" name="BMC Genomics">
        <title>Genome sequencing of four Aureobasidium pullulans varieties: biotechnological potential, stress tolerance, and description of new species.</title>
        <authorList>
            <person name="Gostin Ar C."/>
            <person name="Ohm R.A."/>
            <person name="Kogej T."/>
            <person name="Sonjak S."/>
            <person name="Turk M."/>
            <person name="Zajc J."/>
            <person name="Zalar P."/>
            <person name="Grube M."/>
            <person name="Sun H."/>
            <person name="Han J."/>
            <person name="Sharma A."/>
            <person name="Chiniquy J."/>
            <person name="Ngan C.Y."/>
            <person name="Lipzen A."/>
            <person name="Barry K."/>
            <person name="Grigoriev I.V."/>
            <person name="Gunde-Cimerman N."/>
        </authorList>
    </citation>
    <scope>NUCLEOTIDE SEQUENCE [LARGE SCALE GENOMIC DNA]</scope>
    <source>
        <strain evidence="7 8">CBS 110374</strain>
    </source>
</reference>